<dbReference type="OrthoDB" id="9802238at2"/>
<dbReference type="EC" id="2.3.1.1" evidence="8"/>
<comment type="miscellaneous">
    <text evidence="8">In bacteria which possess the bifunctional enzyme ornithine acetyltransferase/N-acetylglutamate synthase (ArgJ), ArgA fulfills an anaplerotic role.</text>
</comment>
<evidence type="ECO:0000256" key="7">
    <source>
        <dbReference type="ARBA" id="ARBA00048372"/>
    </source>
</evidence>
<evidence type="ECO:0000256" key="2">
    <source>
        <dbReference type="ARBA" id="ARBA00009145"/>
    </source>
</evidence>
<dbReference type="Pfam" id="PF00583">
    <property type="entry name" value="Acetyltransf_1"/>
    <property type="match status" value="1"/>
</dbReference>
<evidence type="ECO:0000259" key="9">
    <source>
        <dbReference type="PROSITE" id="PS51186"/>
    </source>
</evidence>
<reference evidence="10 11" key="1">
    <citation type="submission" date="2019-03" db="EMBL/GenBank/DDBJ databases">
        <title>Genomic Encyclopedia of Type Strains, Phase IV (KMG-IV): sequencing the most valuable type-strain genomes for metagenomic binning, comparative biology and taxonomic classification.</title>
        <authorList>
            <person name="Goeker M."/>
        </authorList>
    </citation>
    <scope>NUCLEOTIDE SEQUENCE [LARGE SCALE GENOMIC DNA]</scope>
    <source>
        <strain evidence="10 11">DSM 16326</strain>
    </source>
</reference>
<comment type="catalytic activity">
    <reaction evidence="7 8">
        <text>L-glutamate + acetyl-CoA = N-acetyl-L-glutamate + CoA + H(+)</text>
        <dbReference type="Rhea" id="RHEA:24292"/>
        <dbReference type="ChEBI" id="CHEBI:15378"/>
        <dbReference type="ChEBI" id="CHEBI:29985"/>
        <dbReference type="ChEBI" id="CHEBI:44337"/>
        <dbReference type="ChEBI" id="CHEBI:57287"/>
        <dbReference type="ChEBI" id="CHEBI:57288"/>
        <dbReference type="EC" id="2.3.1.1"/>
    </reaction>
</comment>
<comment type="subcellular location">
    <subcellularLocation>
        <location evidence="8">Cytoplasm</location>
    </subcellularLocation>
</comment>
<dbReference type="GO" id="GO:0004042">
    <property type="term" value="F:L-glutamate N-acetyltransferase activity"/>
    <property type="evidence" value="ECO:0007669"/>
    <property type="project" value="UniProtKB-UniRule"/>
</dbReference>
<dbReference type="InterPro" id="IPR016181">
    <property type="entry name" value="Acyl_CoA_acyltransferase"/>
</dbReference>
<dbReference type="PANTHER" id="PTHR30602:SF12">
    <property type="entry name" value="AMINO-ACID ACETYLTRANSFERASE NAGS1, CHLOROPLASTIC-RELATED"/>
    <property type="match status" value="1"/>
</dbReference>
<organism evidence="10 11">
    <name type="scientific">Thiohalophilus thiocyanatoxydans</name>
    <dbReference type="NCBI Taxonomy" id="381308"/>
    <lineage>
        <taxon>Bacteria</taxon>
        <taxon>Pseudomonadati</taxon>
        <taxon>Pseudomonadota</taxon>
        <taxon>Gammaproteobacteria</taxon>
        <taxon>Thiohalomonadales</taxon>
        <taxon>Thiohalophilaceae</taxon>
        <taxon>Thiohalophilus</taxon>
    </lineage>
</organism>
<dbReference type="AlphaFoldDB" id="A0A4R8IQJ7"/>
<dbReference type="UniPathway" id="UPA00068">
    <property type="reaction ID" value="UER00106"/>
</dbReference>
<keyword evidence="4 8" id="KW-0028">Amino-acid biosynthesis</keyword>
<dbReference type="NCBIfam" id="TIGR01890">
    <property type="entry name" value="N-Ac-Glu-synth"/>
    <property type="match status" value="1"/>
</dbReference>
<dbReference type="GO" id="GO:0005737">
    <property type="term" value="C:cytoplasm"/>
    <property type="evidence" value="ECO:0007669"/>
    <property type="project" value="UniProtKB-SubCell"/>
</dbReference>
<dbReference type="Gene3D" id="3.40.630.30">
    <property type="match status" value="1"/>
</dbReference>
<sequence length="443" mass="49093">MAPKAPPTDTDFVRWFRDSSPYINAFRGKVFVIAFGGEMLTDAQFAPLVHDLALLNSLGVKLVLVHGTRPQIETCLTGRDAELVYVNGLRVTDSGALDCVKEAAGSVRVDIEALLSMGLANSPMAGARIRLVSGNFVTAQPLGVREGVDYGHTGEVRRIDRDAIAGHLDNGDLVLLSPIGYSPTGEIFNLSAEDVATAAASQLQADKLILLIDDKGITDNRKRLLRELTPDKAEALLQSNNKLNTEQQQALRSAVHACRHDVNRAHIINRHIDGALLLELFTRDGCGTLLSNDPYEDLRRASIDDIGGILELIKPLEADDILVRRSRERLETEIEHFTVVERDGTIIGCAALYPFIDEQVGELACLAVHPDYRDQGRGDALLQYLEKTGRQLGIRQMLVLTTRTAHWFRERGFKPGELKSLPVKRQQLYNYQRQSKVFIKDLD</sequence>
<dbReference type="PIRSF" id="PIRSF000423">
    <property type="entry name" value="ArgA"/>
    <property type="match status" value="1"/>
</dbReference>
<accession>A0A4R8IQJ7</accession>
<gene>
    <name evidence="8" type="primary">argA</name>
    <name evidence="10" type="ORF">EDC23_2575</name>
</gene>
<dbReference type="GO" id="GO:0006526">
    <property type="term" value="P:L-arginine biosynthetic process"/>
    <property type="evidence" value="ECO:0007669"/>
    <property type="project" value="UniProtKB-UniRule"/>
</dbReference>
<evidence type="ECO:0000256" key="8">
    <source>
        <dbReference type="HAMAP-Rule" id="MF_01105"/>
    </source>
</evidence>
<dbReference type="PROSITE" id="PS51186">
    <property type="entry name" value="GNAT"/>
    <property type="match status" value="1"/>
</dbReference>
<evidence type="ECO:0000313" key="10">
    <source>
        <dbReference type="EMBL" id="TDX99362.1"/>
    </source>
</evidence>
<evidence type="ECO:0000313" key="11">
    <source>
        <dbReference type="Proteomes" id="UP000294914"/>
    </source>
</evidence>
<dbReference type="InterPro" id="IPR010167">
    <property type="entry name" value="NH2A_AcTrfase"/>
</dbReference>
<dbReference type="CDD" id="cd04237">
    <property type="entry name" value="AAK_NAGS-ABP"/>
    <property type="match status" value="1"/>
</dbReference>
<feature type="domain" description="N-acetyltransferase" evidence="9">
    <location>
        <begin position="296"/>
        <end position="443"/>
    </location>
</feature>
<dbReference type="SUPFAM" id="SSF53633">
    <property type="entry name" value="Carbamate kinase-like"/>
    <property type="match status" value="1"/>
</dbReference>
<dbReference type="Proteomes" id="UP000294914">
    <property type="component" value="Unassembled WGS sequence"/>
</dbReference>
<evidence type="ECO:0000256" key="6">
    <source>
        <dbReference type="ARBA" id="ARBA00023315"/>
    </source>
</evidence>
<keyword evidence="11" id="KW-1185">Reference proteome</keyword>
<dbReference type="SUPFAM" id="SSF55729">
    <property type="entry name" value="Acyl-CoA N-acyltransferases (Nat)"/>
    <property type="match status" value="1"/>
</dbReference>
<dbReference type="PANTHER" id="PTHR30602">
    <property type="entry name" value="AMINO-ACID ACETYLTRANSFERASE"/>
    <property type="match status" value="1"/>
</dbReference>
<dbReference type="InterPro" id="IPR001048">
    <property type="entry name" value="Asp/Glu/Uridylate_kinase"/>
</dbReference>
<evidence type="ECO:0000256" key="4">
    <source>
        <dbReference type="ARBA" id="ARBA00022605"/>
    </source>
</evidence>
<dbReference type="Gene3D" id="3.40.1160.10">
    <property type="entry name" value="Acetylglutamate kinase-like"/>
    <property type="match status" value="1"/>
</dbReference>
<dbReference type="Pfam" id="PF00696">
    <property type="entry name" value="AA_kinase"/>
    <property type="match status" value="1"/>
</dbReference>
<dbReference type="EMBL" id="SOQX01000008">
    <property type="protein sequence ID" value="TDX99362.1"/>
    <property type="molecule type" value="Genomic_DNA"/>
</dbReference>
<protein>
    <recommendedName>
        <fullName evidence="8">Amino-acid acetyltransferase</fullName>
        <ecNumber evidence="8">2.3.1.1</ecNumber>
    </recommendedName>
    <alternativeName>
        <fullName evidence="8">N-acetylglutamate synthase</fullName>
        <shortName evidence="8">AGS</shortName>
        <shortName evidence="8">NAGS</shortName>
    </alternativeName>
</protein>
<evidence type="ECO:0000256" key="5">
    <source>
        <dbReference type="ARBA" id="ARBA00022679"/>
    </source>
</evidence>
<evidence type="ECO:0000256" key="3">
    <source>
        <dbReference type="ARBA" id="ARBA00022571"/>
    </source>
</evidence>
<dbReference type="RefSeq" id="WP_134085107.1">
    <property type="nucleotide sequence ID" value="NZ_SOQX01000008.1"/>
</dbReference>
<dbReference type="InterPro" id="IPR036393">
    <property type="entry name" value="AceGlu_kinase-like_sf"/>
</dbReference>
<keyword evidence="3 8" id="KW-0055">Arginine biosynthesis</keyword>
<proteinExistence type="inferred from homology"/>
<evidence type="ECO:0000256" key="1">
    <source>
        <dbReference type="ARBA" id="ARBA00004925"/>
    </source>
</evidence>
<dbReference type="NCBIfam" id="NF003641">
    <property type="entry name" value="PRK05279.1"/>
    <property type="match status" value="1"/>
</dbReference>
<keyword evidence="8" id="KW-0963">Cytoplasm</keyword>
<dbReference type="InterPro" id="IPR033719">
    <property type="entry name" value="NAGS_kin"/>
</dbReference>
<dbReference type="HAMAP" id="MF_01105">
    <property type="entry name" value="N_acetyl_glu_synth"/>
    <property type="match status" value="1"/>
</dbReference>
<comment type="caution">
    <text evidence="10">The sequence shown here is derived from an EMBL/GenBank/DDBJ whole genome shotgun (WGS) entry which is preliminary data.</text>
</comment>
<keyword evidence="5 8" id="KW-0808">Transferase</keyword>
<comment type="similarity">
    <text evidence="2 8">Belongs to the acetyltransferase family. ArgA subfamily.</text>
</comment>
<comment type="pathway">
    <text evidence="1 8">Amino-acid biosynthesis; L-arginine biosynthesis; N(2)-acetyl-L-ornithine from L-glutamate: step 1/4.</text>
</comment>
<name>A0A4R8IQJ7_9GAMM</name>
<keyword evidence="6 8" id="KW-0012">Acyltransferase</keyword>
<dbReference type="CDD" id="cd04301">
    <property type="entry name" value="NAT_SF"/>
    <property type="match status" value="1"/>
</dbReference>
<dbReference type="InterPro" id="IPR000182">
    <property type="entry name" value="GNAT_dom"/>
</dbReference>